<dbReference type="Gene3D" id="2.30.29.30">
    <property type="entry name" value="Pleckstrin-homology domain (PH domain)/Phosphotyrosine-binding domain (PTB)"/>
    <property type="match status" value="1"/>
</dbReference>
<dbReference type="SMART" id="SM00133">
    <property type="entry name" value="S_TK_X"/>
    <property type="match status" value="1"/>
</dbReference>
<protein>
    <recommendedName>
        <fullName evidence="2">non-specific serine/threonine protein kinase</fullName>
        <ecNumber evidence="2">2.7.11.1</ecNumber>
    </recommendedName>
</protein>
<evidence type="ECO:0000256" key="5">
    <source>
        <dbReference type="ARBA" id="ARBA00022679"/>
    </source>
</evidence>
<dbReference type="InterPro" id="IPR001849">
    <property type="entry name" value="PH_domain"/>
</dbReference>
<dbReference type="SMART" id="SM00220">
    <property type="entry name" value="S_TKc"/>
    <property type="match status" value="1"/>
</dbReference>
<feature type="domain" description="AGC-kinase C-terminal" evidence="11">
    <location>
        <begin position="373"/>
        <end position="446"/>
    </location>
</feature>
<evidence type="ECO:0000259" key="11">
    <source>
        <dbReference type="PROSITE" id="PS51285"/>
    </source>
</evidence>
<evidence type="ECO:0000256" key="8">
    <source>
        <dbReference type="ARBA" id="ARBA00022840"/>
    </source>
</evidence>
<dbReference type="GO" id="GO:0004674">
    <property type="term" value="F:protein serine/threonine kinase activity"/>
    <property type="evidence" value="ECO:0007669"/>
    <property type="project" value="UniProtKB-KW"/>
</dbReference>
<dbReference type="PROSITE" id="PS51285">
    <property type="entry name" value="AGC_KINASE_CTER"/>
    <property type="match status" value="1"/>
</dbReference>
<dbReference type="InterPro" id="IPR011993">
    <property type="entry name" value="PH-like_dom_sf"/>
</dbReference>
<evidence type="ECO:0000256" key="7">
    <source>
        <dbReference type="ARBA" id="ARBA00022777"/>
    </source>
</evidence>
<dbReference type="FunFam" id="1.10.510.10:FF:000008">
    <property type="entry name" value="Non-specific serine/threonine protein kinase"/>
    <property type="match status" value="1"/>
</dbReference>
<dbReference type="SUPFAM" id="SSF56112">
    <property type="entry name" value="Protein kinase-like (PK-like)"/>
    <property type="match status" value="1"/>
</dbReference>
<evidence type="ECO:0000256" key="6">
    <source>
        <dbReference type="ARBA" id="ARBA00022741"/>
    </source>
</evidence>
<reference evidence="12" key="1">
    <citation type="submission" date="2022-08" db="EMBL/GenBank/DDBJ databases">
        <title>Novel sulphate-reducing endosymbionts in the free-living metamonad Anaeramoeba.</title>
        <authorList>
            <person name="Jerlstrom-Hultqvist J."/>
            <person name="Cepicka I."/>
            <person name="Gallot-Lavallee L."/>
            <person name="Salas-Leiva D."/>
            <person name="Curtis B.A."/>
            <person name="Zahonova K."/>
            <person name="Pipaliya S."/>
            <person name="Dacks J."/>
            <person name="Roger A.J."/>
        </authorList>
    </citation>
    <scope>NUCLEOTIDE SEQUENCE</scope>
    <source>
        <strain evidence="12">Busselton2</strain>
    </source>
</reference>
<dbReference type="EC" id="2.7.11.1" evidence="2"/>
<comment type="caution">
    <text evidence="12">The sequence shown here is derived from an EMBL/GenBank/DDBJ whole genome shotgun (WGS) entry which is preliminary data.</text>
</comment>
<evidence type="ECO:0000313" key="12">
    <source>
        <dbReference type="EMBL" id="KAJ3437418.1"/>
    </source>
</evidence>
<dbReference type="Pfam" id="PF00069">
    <property type="entry name" value="Pkinase"/>
    <property type="match status" value="1"/>
</dbReference>
<dbReference type="Proteomes" id="UP001146793">
    <property type="component" value="Unassembled WGS sequence"/>
</dbReference>
<keyword evidence="3" id="KW-0723">Serine/threonine-protein kinase</keyword>
<dbReference type="FunFam" id="2.30.29.30:FF:000286">
    <property type="entry name" value="PH-protein kinase domain containing protein"/>
    <property type="match status" value="1"/>
</dbReference>
<keyword evidence="7 12" id="KW-0418">Kinase</keyword>
<dbReference type="PROSITE" id="PS00108">
    <property type="entry name" value="PROTEIN_KINASE_ST"/>
    <property type="match status" value="1"/>
</dbReference>
<sequence length="471" mass="54370">MSKKEKITKSGYLVKRGGIVKSWKKRWFVIIGNVIYYYKKENSTHPLGMLPLTKAVTVDYTKRRRRKKFVFSVNIPGKRMYFISANSEEERESWMNAISTTIKTQKTDKVSVKDFKVLSVIGKGSDGKVLLVKELHSGKLFAMKTIKKSILADHEQVRQTMSERNVLMRVRHPFLVGLKYSFQTEEKLYMVLDYAPGGELFFHLRNSKFFTESRTCLYAAEIILGLEHLHKMDIVYRDLKPENILLDKHGHIKITDFGLVKTDLNKKLGGKTKTICGTPQYVAPEVLKNEGYGFSVDWWSLGILIYEMVFGVPPFYSEDQEEQYILILTGELKIPFFAKDSTKDLITKLLNRDPKTRLGSGGVEEIKNHEFFDGVDWEKIYNGGYVPEFIPTIKERDDLQNFDEKFTSKPISILSKKNKKKSSIKISQNEFQGFSYIGEDEGLKLLEQQIEGIGIKKENTKEIDLTEKENN</sequence>
<dbReference type="InterPro" id="IPR011009">
    <property type="entry name" value="Kinase-like_dom_sf"/>
</dbReference>
<dbReference type="GO" id="GO:0005524">
    <property type="term" value="F:ATP binding"/>
    <property type="evidence" value="ECO:0007669"/>
    <property type="project" value="UniProtKB-KW"/>
</dbReference>
<evidence type="ECO:0000256" key="4">
    <source>
        <dbReference type="ARBA" id="ARBA00022553"/>
    </source>
</evidence>
<feature type="domain" description="PH" evidence="9">
    <location>
        <begin position="6"/>
        <end position="103"/>
    </location>
</feature>
<dbReference type="PROSITE" id="PS50003">
    <property type="entry name" value="PH_DOMAIN"/>
    <property type="match status" value="1"/>
</dbReference>
<dbReference type="AlphaFoldDB" id="A0AAV7ZB54"/>
<evidence type="ECO:0000313" key="13">
    <source>
        <dbReference type="Proteomes" id="UP001146793"/>
    </source>
</evidence>
<dbReference type="Gene3D" id="1.10.510.10">
    <property type="entry name" value="Transferase(Phosphotransferase) domain 1"/>
    <property type="match status" value="1"/>
</dbReference>
<accession>A0AAV7ZB54</accession>
<gene>
    <name evidence="12" type="ORF">M0812_16580</name>
</gene>
<keyword evidence="4" id="KW-0597">Phosphoprotein</keyword>
<dbReference type="InterPro" id="IPR017892">
    <property type="entry name" value="Pkinase_C"/>
</dbReference>
<keyword evidence="8" id="KW-0067">ATP-binding</keyword>
<dbReference type="SMART" id="SM00233">
    <property type="entry name" value="PH"/>
    <property type="match status" value="1"/>
</dbReference>
<dbReference type="PANTHER" id="PTHR24351">
    <property type="entry name" value="RIBOSOMAL PROTEIN S6 KINASE"/>
    <property type="match status" value="1"/>
</dbReference>
<evidence type="ECO:0000259" key="10">
    <source>
        <dbReference type="PROSITE" id="PS50011"/>
    </source>
</evidence>
<dbReference type="Gene3D" id="3.30.200.20">
    <property type="entry name" value="Phosphorylase Kinase, domain 1"/>
    <property type="match status" value="1"/>
</dbReference>
<name>A0AAV7ZB54_9EUKA</name>
<dbReference type="InterPro" id="IPR045270">
    <property type="entry name" value="STKc_AGC"/>
</dbReference>
<dbReference type="Pfam" id="PF00169">
    <property type="entry name" value="PH"/>
    <property type="match status" value="1"/>
</dbReference>
<dbReference type="PROSITE" id="PS50011">
    <property type="entry name" value="PROTEIN_KINASE_DOM"/>
    <property type="match status" value="1"/>
</dbReference>
<evidence type="ECO:0000259" key="9">
    <source>
        <dbReference type="PROSITE" id="PS50003"/>
    </source>
</evidence>
<evidence type="ECO:0000256" key="2">
    <source>
        <dbReference type="ARBA" id="ARBA00012513"/>
    </source>
</evidence>
<dbReference type="SUPFAM" id="SSF50729">
    <property type="entry name" value="PH domain-like"/>
    <property type="match status" value="1"/>
</dbReference>
<dbReference type="EMBL" id="JANTQA010000033">
    <property type="protein sequence ID" value="KAJ3437418.1"/>
    <property type="molecule type" value="Genomic_DNA"/>
</dbReference>
<proteinExistence type="inferred from homology"/>
<keyword evidence="5" id="KW-0808">Transferase</keyword>
<comment type="similarity">
    <text evidence="1">Belongs to the protein kinase superfamily. AGC Ser/Thr protein kinase family. RAC subfamily.</text>
</comment>
<keyword evidence="6" id="KW-0547">Nucleotide-binding</keyword>
<evidence type="ECO:0000256" key="3">
    <source>
        <dbReference type="ARBA" id="ARBA00022527"/>
    </source>
</evidence>
<dbReference type="CDD" id="cd05123">
    <property type="entry name" value="STKc_AGC"/>
    <property type="match status" value="1"/>
</dbReference>
<evidence type="ECO:0000256" key="1">
    <source>
        <dbReference type="ARBA" id="ARBA00006935"/>
    </source>
</evidence>
<organism evidence="12 13">
    <name type="scientific">Anaeramoeba flamelloides</name>
    <dbReference type="NCBI Taxonomy" id="1746091"/>
    <lineage>
        <taxon>Eukaryota</taxon>
        <taxon>Metamonada</taxon>
        <taxon>Anaeramoebidae</taxon>
        <taxon>Anaeramoeba</taxon>
    </lineage>
</organism>
<dbReference type="FunFam" id="3.30.200.20:FF:000103">
    <property type="entry name" value="Protein kinase C"/>
    <property type="match status" value="1"/>
</dbReference>
<feature type="domain" description="Protein kinase" evidence="10">
    <location>
        <begin position="115"/>
        <end position="372"/>
    </location>
</feature>
<dbReference type="InterPro" id="IPR000961">
    <property type="entry name" value="AGC-kinase_C"/>
</dbReference>
<dbReference type="Pfam" id="PF00433">
    <property type="entry name" value="Pkinase_C"/>
    <property type="match status" value="1"/>
</dbReference>
<dbReference type="InterPro" id="IPR008271">
    <property type="entry name" value="Ser/Thr_kinase_AS"/>
</dbReference>
<dbReference type="InterPro" id="IPR000719">
    <property type="entry name" value="Prot_kinase_dom"/>
</dbReference>